<comment type="caution">
    <text evidence="3">The sequence shown here is derived from an EMBL/GenBank/DDBJ whole genome shotgun (WGS) entry which is preliminary data.</text>
</comment>
<organism evidence="3 4">
    <name type="scientific">Diploscapter pachys</name>
    <dbReference type="NCBI Taxonomy" id="2018661"/>
    <lineage>
        <taxon>Eukaryota</taxon>
        <taxon>Metazoa</taxon>
        <taxon>Ecdysozoa</taxon>
        <taxon>Nematoda</taxon>
        <taxon>Chromadorea</taxon>
        <taxon>Rhabditida</taxon>
        <taxon>Rhabditina</taxon>
        <taxon>Rhabditomorpha</taxon>
        <taxon>Rhabditoidea</taxon>
        <taxon>Rhabditidae</taxon>
        <taxon>Diploscapter</taxon>
    </lineage>
</organism>
<dbReference type="EMBL" id="LIAE01008776">
    <property type="protein sequence ID" value="PAV72474.1"/>
    <property type="molecule type" value="Genomic_DNA"/>
</dbReference>
<feature type="region of interest" description="Disordered" evidence="1">
    <location>
        <begin position="86"/>
        <end position="145"/>
    </location>
</feature>
<evidence type="ECO:0000256" key="2">
    <source>
        <dbReference type="SAM" id="Phobius"/>
    </source>
</evidence>
<feature type="compositionally biased region" description="Polar residues" evidence="1">
    <location>
        <begin position="112"/>
        <end position="122"/>
    </location>
</feature>
<feature type="compositionally biased region" description="Polar residues" evidence="1">
    <location>
        <begin position="129"/>
        <end position="145"/>
    </location>
</feature>
<keyword evidence="4" id="KW-1185">Reference proteome</keyword>
<dbReference type="Proteomes" id="UP000218231">
    <property type="component" value="Unassembled WGS sequence"/>
</dbReference>
<evidence type="ECO:0000313" key="4">
    <source>
        <dbReference type="Proteomes" id="UP000218231"/>
    </source>
</evidence>
<accession>A0A2A2KER4</accession>
<feature type="compositionally biased region" description="Basic and acidic residues" evidence="1">
    <location>
        <begin position="86"/>
        <end position="103"/>
    </location>
</feature>
<sequence length="145" mass="16628">MALDMWKRADISDLRIEHQSEKTNFGNAMGGIVNSIRPIAFYTDIWFWLWLVSSLFFLLSAGLNIYQKLEANRLKYELKMMRGTEDVEEETKHEEHTGKDHWVKTTKKMKRSTTQVAGSLSVTVEKGTPTATHEPSTSSCQEISE</sequence>
<evidence type="ECO:0000256" key="1">
    <source>
        <dbReference type="SAM" id="MobiDB-lite"/>
    </source>
</evidence>
<reference evidence="3 4" key="1">
    <citation type="journal article" date="2017" name="Curr. Biol.">
        <title>Genome architecture and evolution of a unichromosomal asexual nematode.</title>
        <authorList>
            <person name="Fradin H."/>
            <person name="Zegar C."/>
            <person name="Gutwein M."/>
            <person name="Lucas J."/>
            <person name="Kovtun M."/>
            <person name="Corcoran D."/>
            <person name="Baugh L.R."/>
            <person name="Kiontke K."/>
            <person name="Gunsalus K."/>
            <person name="Fitch D.H."/>
            <person name="Piano F."/>
        </authorList>
    </citation>
    <scope>NUCLEOTIDE SEQUENCE [LARGE SCALE GENOMIC DNA]</scope>
    <source>
        <strain evidence="3">PF1309</strain>
    </source>
</reference>
<protein>
    <submittedName>
        <fullName evidence="3">Uncharacterized protein</fullName>
    </submittedName>
</protein>
<name>A0A2A2KER4_9BILA</name>
<dbReference type="AlphaFoldDB" id="A0A2A2KER4"/>
<keyword evidence="2" id="KW-1133">Transmembrane helix</keyword>
<keyword evidence="2" id="KW-0472">Membrane</keyword>
<evidence type="ECO:0000313" key="3">
    <source>
        <dbReference type="EMBL" id="PAV72474.1"/>
    </source>
</evidence>
<keyword evidence="2" id="KW-0812">Transmembrane</keyword>
<proteinExistence type="predicted"/>
<gene>
    <name evidence="3" type="ORF">WR25_23885</name>
</gene>
<feature type="transmembrane region" description="Helical" evidence="2">
    <location>
        <begin position="45"/>
        <end position="66"/>
    </location>
</feature>